<dbReference type="InterPro" id="IPR003029">
    <property type="entry name" value="S1_domain"/>
</dbReference>
<dbReference type="KEGG" id="hgn:E6W36_00370"/>
<keyword evidence="1" id="KW-0540">Nuclease</keyword>
<evidence type="ECO:0000313" key="5">
    <source>
        <dbReference type="EMBL" id="QCI78645.1"/>
    </source>
</evidence>
<dbReference type="GO" id="GO:0006402">
    <property type="term" value="P:mRNA catabolic process"/>
    <property type="evidence" value="ECO:0007669"/>
    <property type="project" value="TreeGrafter"/>
</dbReference>
<name>A0A4D7C535_9SPHN</name>
<dbReference type="PANTHER" id="PTHR23355:SF9">
    <property type="entry name" value="DIS3-LIKE EXONUCLEASE 2"/>
    <property type="match status" value="1"/>
</dbReference>
<dbReference type="Proteomes" id="UP000298714">
    <property type="component" value="Chromosome"/>
</dbReference>
<dbReference type="InterPro" id="IPR022966">
    <property type="entry name" value="RNase_II/R_CS"/>
</dbReference>
<dbReference type="Pfam" id="PF00773">
    <property type="entry name" value="RNB"/>
    <property type="match status" value="1"/>
</dbReference>
<dbReference type="PANTHER" id="PTHR23355">
    <property type="entry name" value="RIBONUCLEASE"/>
    <property type="match status" value="1"/>
</dbReference>
<dbReference type="SUPFAM" id="SSF50249">
    <property type="entry name" value="Nucleic acid-binding proteins"/>
    <property type="match status" value="2"/>
</dbReference>
<dbReference type="GO" id="GO:0003723">
    <property type="term" value="F:RNA binding"/>
    <property type="evidence" value="ECO:0007669"/>
    <property type="project" value="InterPro"/>
</dbReference>
<dbReference type="InterPro" id="IPR050180">
    <property type="entry name" value="RNR_Ribonuclease"/>
</dbReference>
<dbReference type="Gene3D" id="2.40.50.140">
    <property type="entry name" value="Nucleic acid-binding proteins"/>
    <property type="match status" value="1"/>
</dbReference>
<dbReference type="PROSITE" id="PS50126">
    <property type="entry name" value="S1"/>
    <property type="match status" value="1"/>
</dbReference>
<evidence type="ECO:0000259" key="4">
    <source>
        <dbReference type="PROSITE" id="PS50126"/>
    </source>
</evidence>
<keyword evidence="3" id="KW-0269">Exonuclease</keyword>
<feature type="domain" description="S1 motif" evidence="4">
    <location>
        <begin position="226"/>
        <end position="274"/>
    </location>
</feature>
<keyword evidence="2" id="KW-0378">Hydrolase</keyword>
<dbReference type="AlphaFoldDB" id="A0A4D7C535"/>
<dbReference type="GO" id="GO:0004540">
    <property type="term" value="F:RNA nuclease activity"/>
    <property type="evidence" value="ECO:0007669"/>
    <property type="project" value="InterPro"/>
</dbReference>
<evidence type="ECO:0000256" key="2">
    <source>
        <dbReference type="ARBA" id="ARBA00022801"/>
    </source>
</evidence>
<dbReference type="GO" id="GO:0004527">
    <property type="term" value="F:exonuclease activity"/>
    <property type="evidence" value="ECO:0007669"/>
    <property type="project" value="UniProtKB-KW"/>
</dbReference>
<keyword evidence="6" id="KW-1185">Reference proteome</keyword>
<evidence type="ECO:0000313" key="6">
    <source>
        <dbReference type="Proteomes" id="UP000298714"/>
    </source>
</evidence>
<dbReference type="SMART" id="SM00955">
    <property type="entry name" value="RNB"/>
    <property type="match status" value="1"/>
</dbReference>
<evidence type="ECO:0000256" key="1">
    <source>
        <dbReference type="ARBA" id="ARBA00022722"/>
    </source>
</evidence>
<dbReference type="GO" id="GO:0005829">
    <property type="term" value="C:cytosol"/>
    <property type="evidence" value="ECO:0007669"/>
    <property type="project" value="TreeGrafter"/>
</dbReference>
<gene>
    <name evidence="5" type="ORF">E6W36_00370</name>
</gene>
<evidence type="ECO:0000256" key="3">
    <source>
        <dbReference type="ARBA" id="ARBA00022839"/>
    </source>
</evidence>
<reference evidence="6" key="1">
    <citation type="submission" date="2019-04" db="EMBL/GenBank/DDBJ databases">
        <title>Complete genome sequence of Sphingomonas sp. W1-2-3.</title>
        <authorList>
            <person name="Im W.T."/>
        </authorList>
    </citation>
    <scope>NUCLEOTIDE SEQUENCE [LARGE SCALE GENOMIC DNA]</scope>
    <source>
        <strain evidence="6">W1-2-3</strain>
    </source>
</reference>
<dbReference type="PROSITE" id="PS01175">
    <property type="entry name" value="RIBONUCLEASE_II"/>
    <property type="match status" value="1"/>
</dbReference>
<sequence>MGAWRALDAARQRREPLDLDLPEKRIELDADGRVVGVRRRERLDAHRVVEDFMIAANVSAAKALEQAAFPCVYRIHEAPPREKVMALKTYLESLGVPLALGQVLRPALFNDILRRTAGSQSVEEISEQILRTQTQAVYSVDNVGHFGLALASYAHFTSPIRRYADLLVHRALVRALDLGEDGLGDQDLRSLGATADHISMTERRAMMAERDTIDRYVAQYLSGRIGAVMPGRVTGATRFGLFVALVESGGDGLVPISTLGDERFHVDDATQSLEGARRACAIRSACVWTCGWSMPTC</sequence>
<proteinExistence type="predicted"/>
<dbReference type="EMBL" id="CP039704">
    <property type="protein sequence ID" value="QCI78645.1"/>
    <property type="molecule type" value="Genomic_DNA"/>
</dbReference>
<dbReference type="InterPro" id="IPR001900">
    <property type="entry name" value="RNase_II/R"/>
</dbReference>
<organism evidence="5 6">
    <name type="scientific">Hankyongella ginsenosidimutans</name>
    <dbReference type="NCBI Taxonomy" id="1763828"/>
    <lineage>
        <taxon>Bacteria</taxon>
        <taxon>Pseudomonadati</taxon>
        <taxon>Pseudomonadota</taxon>
        <taxon>Alphaproteobacteria</taxon>
        <taxon>Sphingomonadales</taxon>
        <taxon>Sphingomonadaceae</taxon>
        <taxon>Hankyongella</taxon>
    </lineage>
</organism>
<dbReference type="InterPro" id="IPR012340">
    <property type="entry name" value="NA-bd_OB-fold"/>
</dbReference>
<protein>
    <submittedName>
        <fullName evidence="5">RNB domain-containing ribonuclease</fullName>
    </submittedName>
</protein>
<dbReference type="Pfam" id="PF00575">
    <property type="entry name" value="S1"/>
    <property type="match status" value="1"/>
</dbReference>
<accession>A0A4D7C535</accession>